<keyword evidence="2 3" id="KW-0067">ATP-binding</keyword>
<dbReference type="EMBL" id="BRXW01000209">
    <property type="protein sequence ID" value="GMI14183.1"/>
    <property type="molecule type" value="Genomic_DNA"/>
</dbReference>
<feature type="region of interest" description="Disordered" evidence="4">
    <location>
        <begin position="687"/>
        <end position="712"/>
    </location>
</feature>
<evidence type="ECO:0000259" key="6">
    <source>
        <dbReference type="PROSITE" id="PS50011"/>
    </source>
</evidence>
<keyword evidence="5" id="KW-0812">Transmembrane</keyword>
<feature type="domain" description="Protein kinase" evidence="6">
    <location>
        <begin position="395"/>
        <end position="673"/>
    </location>
</feature>
<feature type="transmembrane region" description="Helical" evidence="5">
    <location>
        <begin position="204"/>
        <end position="221"/>
    </location>
</feature>
<dbReference type="InterPro" id="IPR011009">
    <property type="entry name" value="Kinase-like_dom_sf"/>
</dbReference>
<sequence length="712" mass="80297">MQPQPNTFWPADEKGTRESYKKGAILPQAGGTDQSLNGGASLFPPSPARTVRSSKAMLMEASTHDSDLGFLDYSAIFTNPDRSVSGSKSAKQDLSRRTDMPHAFIKKMIKKANTNMIPPHLQAHFVKFDWLNRIRACRFVADIVFVFVWLTSILALAMRLAVPGTAALEARMVQIFLLAIVWTPIFVANHCVKPARKVNRLFDVSYFAFWTFVFVLAETNQREFWFAFTFFMIQVTSPSPLYVRNSVIFLMFALGFMKDIYWLKNGMRNEKCVDLLVDSGIYDMLRALNATETPTADNIDTWKFSQISQTMDCNSIAQYLSVKLVNTFIFMILGLVFDNAAKKNFLGMCALHQDKIAVLKELNDLQEFTDSQQQHLDKVLGKGGGSGNRISLNEVQFQEKLGQGSFGTVWKALQGGRLCAVKTLSAGDATEENIRRFAFEVEMMERLSHPSIVKCVFAVVTPPKLCLGLELAKCDLTYALKNGLFAPRETLKGDESDIYVTKSWHSGKYGHLKDMVTSIASALEYLHDPARLICHRDVKTDNCLVTFDHRCLLSDFGEAKKLDSNNTSVGTPYYVAPEVFRGDLEYGVEADVYSFGVLLGVCLYHGSVSDFFFWDRARKLSGYVVSQRVLSGWRPKFKPIFEKNLPTVVELIKRCWLNEPSERPTMKEIKEILADWEEERAVHEDAGSVSPEILGGPQRFTSFAQDHSAHRK</sequence>
<dbReference type="InterPro" id="IPR051681">
    <property type="entry name" value="Ser/Thr_Kinases-Pseudokinases"/>
</dbReference>
<evidence type="ECO:0000313" key="8">
    <source>
        <dbReference type="Proteomes" id="UP001165122"/>
    </source>
</evidence>
<dbReference type="Gene3D" id="1.10.510.10">
    <property type="entry name" value="Transferase(Phosphotransferase) domain 1"/>
    <property type="match status" value="1"/>
</dbReference>
<dbReference type="GO" id="GO:0005524">
    <property type="term" value="F:ATP binding"/>
    <property type="evidence" value="ECO:0007669"/>
    <property type="project" value="UniProtKB-UniRule"/>
</dbReference>
<keyword evidence="1 3" id="KW-0547">Nucleotide-binding</keyword>
<dbReference type="Proteomes" id="UP001165122">
    <property type="component" value="Unassembled WGS sequence"/>
</dbReference>
<keyword evidence="8" id="KW-1185">Reference proteome</keyword>
<feature type="transmembrane region" description="Helical" evidence="5">
    <location>
        <begin position="241"/>
        <end position="261"/>
    </location>
</feature>
<name>A0A9W7FLH3_9STRA</name>
<dbReference type="OrthoDB" id="10261027at2759"/>
<evidence type="ECO:0000256" key="4">
    <source>
        <dbReference type="SAM" id="MobiDB-lite"/>
    </source>
</evidence>
<proteinExistence type="predicted"/>
<feature type="transmembrane region" description="Helical" evidence="5">
    <location>
        <begin position="173"/>
        <end position="192"/>
    </location>
</feature>
<gene>
    <name evidence="7" type="ORF">TrLO_g13044</name>
</gene>
<protein>
    <recommendedName>
        <fullName evidence="6">Protein kinase domain-containing protein</fullName>
    </recommendedName>
</protein>
<dbReference type="PANTHER" id="PTHR44329">
    <property type="entry name" value="SERINE/THREONINE-PROTEIN KINASE TNNI3K-RELATED"/>
    <property type="match status" value="1"/>
</dbReference>
<keyword evidence="5" id="KW-1133">Transmembrane helix</keyword>
<feature type="transmembrane region" description="Helical" evidence="5">
    <location>
        <begin position="316"/>
        <end position="337"/>
    </location>
</feature>
<reference evidence="8" key="1">
    <citation type="journal article" date="2023" name="Commun. Biol.">
        <title>Genome analysis of Parmales, the sister group of diatoms, reveals the evolutionary specialization of diatoms from phago-mixotrophs to photoautotrophs.</title>
        <authorList>
            <person name="Ban H."/>
            <person name="Sato S."/>
            <person name="Yoshikawa S."/>
            <person name="Yamada K."/>
            <person name="Nakamura Y."/>
            <person name="Ichinomiya M."/>
            <person name="Sato N."/>
            <person name="Blanc-Mathieu R."/>
            <person name="Endo H."/>
            <person name="Kuwata A."/>
            <person name="Ogata H."/>
        </authorList>
    </citation>
    <scope>NUCLEOTIDE SEQUENCE [LARGE SCALE GENOMIC DNA]</scope>
    <source>
        <strain evidence="8">NIES 3700</strain>
    </source>
</reference>
<dbReference type="PROSITE" id="PS50011">
    <property type="entry name" value="PROTEIN_KINASE_DOM"/>
    <property type="match status" value="1"/>
</dbReference>
<keyword evidence="5" id="KW-0472">Membrane</keyword>
<dbReference type="PROSITE" id="PS00107">
    <property type="entry name" value="PROTEIN_KINASE_ATP"/>
    <property type="match status" value="1"/>
</dbReference>
<evidence type="ECO:0000256" key="5">
    <source>
        <dbReference type="SAM" id="Phobius"/>
    </source>
</evidence>
<feature type="transmembrane region" description="Helical" evidence="5">
    <location>
        <begin position="139"/>
        <end position="161"/>
    </location>
</feature>
<dbReference type="SUPFAM" id="SSF56112">
    <property type="entry name" value="Protein kinase-like (PK-like)"/>
    <property type="match status" value="1"/>
</dbReference>
<dbReference type="GO" id="GO:0004674">
    <property type="term" value="F:protein serine/threonine kinase activity"/>
    <property type="evidence" value="ECO:0007669"/>
    <property type="project" value="TreeGrafter"/>
</dbReference>
<organism evidence="7 8">
    <name type="scientific">Triparma laevis f. longispina</name>
    <dbReference type="NCBI Taxonomy" id="1714387"/>
    <lineage>
        <taxon>Eukaryota</taxon>
        <taxon>Sar</taxon>
        <taxon>Stramenopiles</taxon>
        <taxon>Ochrophyta</taxon>
        <taxon>Bolidophyceae</taxon>
        <taxon>Parmales</taxon>
        <taxon>Triparmaceae</taxon>
        <taxon>Triparma</taxon>
    </lineage>
</organism>
<evidence type="ECO:0000313" key="7">
    <source>
        <dbReference type="EMBL" id="GMI14183.1"/>
    </source>
</evidence>
<dbReference type="AlphaFoldDB" id="A0A9W7FLH3"/>
<dbReference type="InterPro" id="IPR017441">
    <property type="entry name" value="Protein_kinase_ATP_BS"/>
</dbReference>
<dbReference type="InterPro" id="IPR008271">
    <property type="entry name" value="Ser/Thr_kinase_AS"/>
</dbReference>
<evidence type="ECO:0000256" key="3">
    <source>
        <dbReference type="PROSITE-ProRule" id="PRU10141"/>
    </source>
</evidence>
<evidence type="ECO:0000256" key="1">
    <source>
        <dbReference type="ARBA" id="ARBA00022741"/>
    </source>
</evidence>
<dbReference type="Pfam" id="PF00069">
    <property type="entry name" value="Pkinase"/>
    <property type="match status" value="1"/>
</dbReference>
<accession>A0A9W7FLH3</accession>
<comment type="caution">
    <text evidence="7">The sequence shown here is derived from an EMBL/GenBank/DDBJ whole genome shotgun (WGS) entry which is preliminary data.</text>
</comment>
<dbReference type="PANTHER" id="PTHR44329:SF289">
    <property type="entry name" value="SERINE_THREONINE-PROTEIN KINASE VIK"/>
    <property type="match status" value="1"/>
</dbReference>
<dbReference type="SMART" id="SM00220">
    <property type="entry name" value="S_TKc"/>
    <property type="match status" value="1"/>
</dbReference>
<dbReference type="InterPro" id="IPR000719">
    <property type="entry name" value="Prot_kinase_dom"/>
</dbReference>
<dbReference type="Gene3D" id="3.30.200.20">
    <property type="entry name" value="Phosphorylase Kinase, domain 1"/>
    <property type="match status" value="1"/>
</dbReference>
<dbReference type="PROSITE" id="PS00108">
    <property type="entry name" value="PROTEIN_KINASE_ST"/>
    <property type="match status" value="1"/>
</dbReference>
<evidence type="ECO:0000256" key="2">
    <source>
        <dbReference type="ARBA" id="ARBA00022840"/>
    </source>
</evidence>
<feature type="binding site" evidence="3">
    <location>
        <position position="422"/>
    </location>
    <ligand>
        <name>ATP</name>
        <dbReference type="ChEBI" id="CHEBI:30616"/>
    </ligand>
</feature>